<dbReference type="InterPro" id="IPR020616">
    <property type="entry name" value="Thiolase_N"/>
</dbReference>
<dbReference type="GO" id="GO:0003988">
    <property type="term" value="F:acetyl-CoA C-acyltransferase activity"/>
    <property type="evidence" value="ECO:0007669"/>
    <property type="project" value="UniProtKB-ARBA"/>
</dbReference>
<dbReference type="PIRSF" id="PIRSF000429">
    <property type="entry name" value="Ac-CoA_Ac_transf"/>
    <property type="match status" value="1"/>
</dbReference>
<evidence type="ECO:0000313" key="8">
    <source>
        <dbReference type="EMBL" id="MBB5349413.1"/>
    </source>
</evidence>
<proteinExistence type="inferred from homology"/>
<feature type="domain" description="Thiolase C-terminal" evidence="7">
    <location>
        <begin position="278"/>
        <end position="394"/>
    </location>
</feature>
<accession>A0A840UWV0</accession>
<dbReference type="Gene3D" id="3.40.47.10">
    <property type="match status" value="1"/>
</dbReference>
<feature type="active site" description="Acyl-thioester intermediate" evidence="4">
    <location>
        <position position="90"/>
    </location>
</feature>
<dbReference type="CDD" id="cd00751">
    <property type="entry name" value="thiolase"/>
    <property type="match status" value="1"/>
</dbReference>
<dbReference type="InterPro" id="IPR002155">
    <property type="entry name" value="Thiolase"/>
</dbReference>
<keyword evidence="2 5" id="KW-0808">Transferase</keyword>
<protein>
    <submittedName>
        <fullName evidence="8">Acetyl-CoA acetyltransferase family protein</fullName>
    </submittedName>
</protein>
<dbReference type="Pfam" id="PF00108">
    <property type="entry name" value="Thiolase_N"/>
    <property type="match status" value="1"/>
</dbReference>
<keyword evidence="9" id="KW-1185">Reference proteome</keyword>
<evidence type="ECO:0000256" key="4">
    <source>
        <dbReference type="PIRSR" id="PIRSR000429-1"/>
    </source>
</evidence>
<keyword evidence="3 5" id="KW-0012">Acyltransferase</keyword>
<evidence type="ECO:0000259" key="7">
    <source>
        <dbReference type="Pfam" id="PF02803"/>
    </source>
</evidence>
<evidence type="ECO:0000259" key="6">
    <source>
        <dbReference type="Pfam" id="PF00108"/>
    </source>
</evidence>
<dbReference type="InterPro" id="IPR016039">
    <property type="entry name" value="Thiolase-like"/>
</dbReference>
<sequence>MLSKAFIPYKGYYSSPFSRWQSSMANENSIVLGSNTTKRWLASKQWDPKMFDYLILGVTIGQPKIFYGGPWSAALIGADNIPGLLVSQACSTSTVGIFQAAMGVETGFCKNAYTLFSDRCSNGPHTIWPNPMGPGGEVISENWMMEHFNYDPWGGASMIQTAENVASLNGVTREECDQVALRRYVQYTEALANDRAFQKRYMFPVEVQLSKKKTLVIESDEGITETTAEGLAKLRPVLPNGAHTFGAQTHPADGNCGLIVTTQENAKALSSDPNIEIQIVSYGYSRVEKAQMAKAPVPAAQMALDKAGLKVSDISVIKTHNPFAANDIYMAKVMNLDVNNFNNYGSSLVFGHPQAPTAGRSIIEAIEECVMKGGGYVLFTGCAAGDTGAAIVLKVK</sequence>
<dbReference type="RefSeq" id="WP_183352212.1">
    <property type="nucleotide sequence ID" value="NZ_JACHEO010000025.1"/>
</dbReference>
<dbReference type="PANTHER" id="PTHR18919">
    <property type="entry name" value="ACETYL-COA C-ACYLTRANSFERASE"/>
    <property type="match status" value="1"/>
</dbReference>
<dbReference type="SUPFAM" id="SSF53901">
    <property type="entry name" value="Thiolase-like"/>
    <property type="match status" value="1"/>
</dbReference>
<reference evidence="8 9" key="1">
    <citation type="submission" date="2020-08" db="EMBL/GenBank/DDBJ databases">
        <title>Genomic Encyclopedia of Type Strains, Phase IV (KMG-IV): sequencing the most valuable type-strain genomes for metagenomic binning, comparative biology and taxonomic classification.</title>
        <authorList>
            <person name="Goeker M."/>
        </authorList>
    </citation>
    <scope>NUCLEOTIDE SEQUENCE [LARGE SCALE GENOMIC DNA]</scope>
    <source>
        <strain evidence="8 9">DSM 28570</strain>
    </source>
</reference>
<evidence type="ECO:0000256" key="1">
    <source>
        <dbReference type="ARBA" id="ARBA00010982"/>
    </source>
</evidence>
<feature type="active site" description="Proton acceptor" evidence="4">
    <location>
        <position position="352"/>
    </location>
</feature>
<dbReference type="EMBL" id="JACHEO010000025">
    <property type="protein sequence ID" value="MBB5349413.1"/>
    <property type="molecule type" value="Genomic_DNA"/>
</dbReference>
<feature type="active site" description="Proton acceptor" evidence="4">
    <location>
        <position position="382"/>
    </location>
</feature>
<dbReference type="Pfam" id="PF02803">
    <property type="entry name" value="Thiolase_C"/>
    <property type="match status" value="1"/>
</dbReference>
<name>A0A840UWV0_9BACT</name>
<gene>
    <name evidence="8" type="ORF">HNQ81_003167</name>
</gene>
<dbReference type="InterPro" id="IPR020617">
    <property type="entry name" value="Thiolase_C"/>
</dbReference>
<organism evidence="8 9">
    <name type="scientific">Desulfoprunum benzoelyticum</name>
    <dbReference type="NCBI Taxonomy" id="1506996"/>
    <lineage>
        <taxon>Bacteria</taxon>
        <taxon>Pseudomonadati</taxon>
        <taxon>Thermodesulfobacteriota</taxon>
        <taxon>Desulfobulbia</taxon>
        <taxon>Desulfobulbales</taxon>
        <taxon>Desulfobulbaceae</taxon>
        <taxon>Desulfoprunum</taxon>
    </lineage>
</organism>
<dbReference type="PANTHER" id="PTHR18919:SF107">
    <property type="entry name" value="ACETYL-COA ACETYLTRANSFERASE, CYTOSOLIC"/>
    <property type="match status" value="1"/>
</dbReference>
<comment type="caution">
    <text evidence="8">The sequence shown here is derived from an EMBL/GenBank/DDBJ whole genome shotgun (WGS) entry which is preliminary data.</text>
</comment>
<dbReference type="AlphaFoldDB" id="A0A840UWV0"/>
<evidence type="ECO:0000313" key="9">
    <source>
        <dbReference type="Proteomes" id="UP000539642"/>
    </source>
</evidence>
<feature type="domain" description="Thiolase N-terminal" evidence="6">
    <location>
        <begin position="15"/>
        <end position="263"/>
    </location>
</feature>
<dbReference type="GO" id="GO:0005829">
    <property type="term" value="C:cytosol"/>
    <property type="evidence" value="ECO:0007669"/>
    <property type="project" value="TreeGrafter"/>
</dbReference>
<dbReference type="Proteomes" id="UP000539642">
    <property type="component" value="Unassembled WGS sequence"/>
</dbReference>
<comment type="similarity">
    <text evidence="1 5">Belongs to the thiolase-like superfamily. Thiolase family.</text>
</comment>
<evidence type="ECO:0000256" key="2">
    <source>
        <dbReference type="ARBA" id="ARBA00022679"/>
    </source>
</evidence>
<evidence type="ECO:0000256" key="5">
    <source>
        <dbReference type="RuleBase" id="RU003557"/>
    </source>
</evidence>
<evidence type="ECO:0000256" key="3">
    <source>
        <dbReference type="ARBA" id="ARBA00023315"/>
    </source>
</evidence>